<dbReference type="EMBL" id="DF968182">
    <property type="protein sequence ID" value="GAP43712.1"/>
    <property type="molecule type" value="Genomic_DNA"/>
</dbReference>
<sequence length="186" mass="21006">MKQKLLFSLIGAIIIFAWQFLSYAMPNFHRAASTYTPAQDSILQMLEEAGLSQGMYLLGQPDPSLSRAEQQASMDKLEGKPWAVINYQKANSMSMAMPMIRGLLVCFVISFLLFWLFLQQKNPTLTNRLLLALAVGMIGFFFIPYANFIWYKAPDIFAHFADGIVPWLILGFLGHKMAALKTKTVN</sequence>
<keyword evidence="1" id="KW-0472">Membrane</keyword>
<protein>
    <submittedName>
        <fullName evidence="2">Uncharacterized protein</fullName>
    </submittedName>
</protein>
<keyword evidence="1" id="KW-1133">Transmembrane helix</keyword>
<dbReference type="RefSeq" id="WP_137305557.1">
    <property type="nucleotide sequence ID" value="NZ_DF968182.1"/>
</dbReference>
<name>A0A0S7C3F2_9BACT</name>
<evidence type="ECO:0000313" key="2">
    <source>
        <dbReference type="EMBL" id="GAP43712.1"/>
    </source>
</evidence>
<evidence type="ECO:0000256" key="1">
    <source>
        <dbReference type="SAM" id="Phobius"/>
    </source>
</evidence>
<keyword evidence="3" id="KW-1185">Reference proteome</keyword>
<keyword evidence="1" id="KW-0812">Transmembrane</keyword>
<feature type="transmembrane region" description="Helical" evidence="1">
    <location>
        <begin position="156"/>
        <end position="173"/>
    </location>
</feature>
<dbReference type="Proteomes" id="UP000053091">
    <property type="component" value="Unassembled WGS sequence"/>
</dbReference>
<dbReference type="OrthoDB" id="663225at2"/>
<proteinExistence type="predicted"/>
<organism evidence="2">
    <name type="scientific">Lentimicrobium saccharophilum</name>
    <dbReference type="NCBI Taxonomy" id="1678841"/>
    <lineage>
        <taxon>Bacteria</taxon>
        <taxon>Pseudomonadati</taxon>
        <taxon>Bacteroidota</taxon>
        <taxon>Bacteroidia</taxon>
        <taxon>Bacteroidales</taxon>
        <taxon>Lentimicrobiaceae</taxon>
        <taxon>Lentimicrobium</taxon>
    </lineage>
</organism>
<dbReference type="AlphaFoldDB" id="A0A0S7C3F2"/>
<reference evidence="2" key="1">
    <citation type="journal article" date="2015" name="Genome Announc.">
        <title>Draft Genome Sequence of Bacteroidales Strain TBC1, a Novel Isolate from a Methanogenic Wastewater Treatment System.</title>
        <authorList>
            <person name="Tourlousse D.M."/>
            <person name="Matsuura N."/>
            <person name="Sun L."/>
            <person name="Toyonaga M."/>
            <person name="Kuroda K."/>
            <person name="Ohashi A."/>
            <person name="Cruz R."/>
            <person name="Yamaguchi T."/>
            <person name="Sekiguchi Y."/>
        </authorList>
    </citation>
    <scope>NUCLEOTIDE SEQUENCE [LARGE SCALE GENOMIC DNA]</scope>
    <source>
        <strain evidence="2">TBC1</strain>
    </source>
</reference>
<feature type="transmembrane region" description="Helical" evidence="1">
    <location>
        <begin position="130"/>
        <end position="150"/>
    </location>
</feature>
<gene>
    <name evidence="2" type="ORF">TBC1_111870</name>
</gene>
<feature type="transmembrane region" description="Helical" evidence="1">
    <location>
        <begin position="99"/>
        <end position="118"/>
    </location>
</feature>
<accession>A0A0S7C3F2</accession>
<evidence type="ECO:0000313" key="3">
    <source>
        <dbReference type="Proteomes" id="UP000053091"/>
    </source>
</evidence>